<organism evidence="1">
    <name type="scientific">Trichuris suis</name>
    <name type="common">pig whipworm</name>
    <dbReference type="NCBI Taxonomy" id="68888"/>
    <lineage>
        <taxon>Eukaryota</taxon>
        <taxon>Metazoa</taxon>
        <taxon>Ecdysozoa</taxon>
        <taxon>Nematoda</taxon>
        <taxon>Enoplea</taxon>
        <taxon>Dorylaimia</taxon>
        <taxon>Trichinellida</taxon>
        <taxon>Trichuridae</taxon>
        <taxon>Trichuris</taxon>
    </lineage>
</organism>
<evidence type="ECO:0008006" key="2">
    <source>
        <dbReference type="Google" id="ProtNLM"/>
    </source>
</evidence>
<sequence length="70" mass="7685">MTSLKNAMSTYRPPVYNTGQCRLLPPNVTSLIQPMDQGGRVNVVYAAWVSVQGRVGEPFEWAGRYLGALA</sequence>
<name>A0A085MY70_9BILA</name>
<accession>A0A085MY70</accession>
<dbReference type="AlphaFoldDB" id="A0A085MY70"/>
<dbReference type="EMBL" id="KL367601">
    <property type="protein sequence ID" value="KFD62166.1"/>
    <property type="molecule type" value="Genomic_DNA"/>
</dbReference>
<protein>
    <recommendedName>
        <fullName evidence="2">DDE-1 domain-containing protein</fullName>
    </recommendedName>
</protein>
<evidence type="ECO:0000313" key="1">
    <source>
        <dbReference type="EMBL" id="KFD62166.1"/>
    </source>
</evidence>
<proteinExistence type="predicted"/>
<dbReference type="Proteomes" id="UP000030758">
    <property type="component" value="Unassembled WGS sequence"/>
</dbReference>
<gene>
    <name evidence="1" type="ORF">M514_25651</name>
</gene>
<reference evidence="1" key="1">
    <citation type="journal article" date="2014" name="Nat. Genet.">
        <title>Genome and transcriptome of the porcine whipworm Trichuris suis.</title>
        <authorList>
            <person name="Jex A.R."/>
            <person name="Nejsum P."/>
            <person name="Schwarz E.M."/>
            <person name="Hu L."/>
            <person name="Young N.D."/>
            <person name="Hall R.S."/>
            <person name="Korhonen P.K."/>
            <person name="Liao S."/>
            <person name="Thamsborg S."/>
            <person name="Xia J."/>
            <person name="Xu P."/>
            <person name="Wang S."/>
            <person name="Scheerlinck J.P."/>
            <person name="Hofmann A."/>
            <person name="Sternberg P.W."/>
            <person name="Wang J."/>
            <person name="Gasser R.B."/>
        </authorList>
    </citation>
    <scope>NUCLEOTIDE SEQUENCE [LARGE SCALE GENOMIC DNA]</scope>
    <source>
        <strain evidence="1">DCEP-RM93F</strain>
    </source>
</reference>